<dbReference type="EMBL" id="LBIA02000001">
    <property type="protein sequence ID" value="TKT70763.1"/>
    <property type="molecule type" value="Genomic_DNA"/>
</dbReference>
<evidence type="ECO:0000313" key="1">
    <source>
        <dbReference type="EMBL" id="TKT70763.1"/>
    </source>
</evidence>
<reference evidence="1" key="1">
    <citation type="submission" date="2019-04" db="EMBL/GenBank/DDBJ databases">
        <title>Whole genome sequencing of cave bacteria.</title>
        <authorList>
            <person name="Gan H.M."/>
            <person name="Barton H."/>
            <person name="Savka M.A."/>
        </authorList>
    </citation>
    <scope>NUCLEOTIDE SEQUENCE [LARGE SCALE GENOMIC DNA]</scope>
    <source>
        <strain evidence="1">LC387</strain>
    </source>
</reference>
<name>A0A4V6BET7_9BRAD</name>
<evidence type="ECO:0000313" key="2">
    <source>
        <dbReference type="Proteomes" id="UP000034832"/>
    </source>
</evidence>
<proteinExistence type="predicted"/>
<dbReference type="STRING" id="211460.YH63_14230"/>
<dbReference type="OrthoDB" id="7933758at2"/>
<dbReference type="AlphaFoldDB" id="A0A4V6BET7"/>
<gene>
    <name evidence="1" type="ORF">YH63_004675</name>
</gene>
<organism evidence="1 2">
    <name type="scientific">Afipia massiliensis</name>
    <dbReference type="NCBI Taxonomy" id="211460"/>
    <lineage>
        <taxon>Bacteria</taxon>
        <taxon>Pseudomonadati</taxon>
        <taxon>Pseudomonadota</taxon>
        <taxon>Alphaproteobacteria</taxon>
        <taxon>Hyphomicrobiales</taxon>
        <taxon>Nitrobacteraceae</taxon>
        <taxon>Afipia</taxon>
    </lineage>
</organism>
<accession>A0A4V6BET7</accession>
<dbReference type="Proteomes" id="UP000034832">
    <property type="component" value="Unassembled WGS sequence"/>
</dbReference>
<comment type="caution">
    <text evidence="1">The sequence shown here is derived from an EMBL/GenBank/DDBJ whole genome shotgun (WGS) entry which is preliminary data.</text>
</comment>
<dbReference type="RefSeq" id="WP_046828610.1">
    <property type="nucleotide sequence ID" value="NZ_LBIA02000001.1"/>
</dbReference>
<keyword evidence="2" id="KW-1185">Reference proteome</keyword>
<sequence>MREIEIHNYARQLMEAHGPRAIAEAAQRATECEAEGKLELAKDWRHVEDALKMMRGPHQS</sequence>
<protein>
    <submittedName>
        <fullName evidence="1">Uncharacterized protein</fullName>
    </submittedName>
</protein>